<organism evidence="18">
    <name type="scientific">Culex pipiens</name>
    <name type="common">House mosquito</name>
    <dbReference type="NCBI Taxonomy" id="7175"/>
    <lineage>
        <taxon>Eukaryota</taxon>
        <taxon>Metazoa</taxon>
        <taxon>Ecdysozoa</taxon>
        <taxon>Arthropoda</taxon>
        <taxon>Hexapoda</taxon>
        <taxon>Insecta</taxon>
        <taxon>Pterygota</taxon>
        <taxon>Neoptera</taxon>
        <taxon>Endopterygota</taxon>
        <taxon>Diptera</taxon>
        <taxon>Nematocera</taxon>
        <taxon>Culicoidea</taxon>
        <taxon>Culicidae</taxon>
        <taxon>Culicinae</taxon>
        <taxon>Culicini</taxon>
        <taxon>Culex</taxon>
        <taxon>Culex</taxon>
    </lineage>
</organism>
<dbReference type="GO" id="GO:0004714">
    <property type="term" value="F:transmembrane receptor protein tyrosine kinase activity"/>
    <property type="evidence" value="ECO:0007669"/>
    <property type="project" value="UniProtKB-EC"/>
</dbReference>
<dbReference type="SUPFAM" id="SSF56112">
    <property type="entry name" value="Protein kinase-like (PK-like)"/>
    <property type="match status" value="1"/>
</dbReference>
<keyword evidence="18" id="KW-0675">Receptor</keyword>
<keyword evidence="3" id="KW-0808">Transferase</keyword>
<dbReference type="GO" id="GO:0005524">
    <property type="term" value="F:ATP binding"/>
    <property type="evidence" value="ECO:0007669"/>
    <property type="project" value="UniProtKB-UniRule"/>
</dbReference>
<evidence type="ECO:0000256" key="8">
    <source>
        <dbReference type="ARBA" id="ARBA00022777"/>
    </source>
</evidence>
<dbReference type="GO" id="GO:1902533">
    <property type="term" value="P:positive regulation of intracellular signal transduction"/>
    <property type="evidence" value="ECO:0007669"/>
    <property type="project" value="UniProtKB-ARBA"/>
</dbReference>
<dbReference type="PROSITE" id="PS00107">
    <property type="entry name" value="PROTEIN_KINASE_ATP"/>
    <property type="match status" value="1"/>
</dbReference>
<protein>
    <recommendedName>
        <fullName evidence="2">receptor protein-tyrosine kinase</fullName>
        <ecNumber evidence="2">2.7.10.1</ecNumber>
    </recommendedName>
</protein>
<dbReference type="InterPro" id="IPR050122">
    <property type="entry name" value="RTK"/>
</dbReference>
<evidence type="ECO:0000256" key="15">
    <source>
        <dbReference type="PROSITE-ProRule" id="PRU10141"/>
    </source>
</evidence>
<dbReference type="GO" id="GO:0043235">
    <property type="term" value="C:receptor complex"/>
    <property type="evidence" value="ECO:0007669"/>
    <property type="project" value="TreeGrafter"/>
</dbReference>
<dbReference type="PROSITE" id="PS50011">
    <property type="entry name" value="PROTEIN_KINASE_DOM"/>
    <property type="match status" value="1"/>
</dbReference>
<dbReference type="FunFam" id="1.10.510.10:FF:000190">
    <property type="entry name" value="Proto-oncogene tyrosine-protein kinase receptor Ret"/>
    <property type="match status" value="1"/>
</dbReference>
<keyword evidence="4" id="KW-0812">Transmembrane</keyword>
<dbReference type="CDD" id="cd00192">
    <property type="entry name" value="PTKc"/>
    <property type="match status" value="1"/>
</dbReference>
<dbReference type="CDD" id="cd00063">
    <property type="entry name" value="FN3"/>
    <property type="match status" value="1"/>
</dbReference>
<name>A0A8D8A107_CULPI</name>
<evidence type="ECO:0000256" key="14">
    <source>
        <dbReference type="ARBA" id="ARBA00051243"/>
    </source>
</evidence>
<evidence type="ECO:0000256" key="9">
    <source>
        <dbReference type="ARBA" id="ARBA00022840"/>
    </source>
</evidence>
<keyword evidence="10" id="KW-1133">Transmembrane helix</keyword>
<dbReference type="InterPro" id="IPR000719">
    <property type="entry name" value="Prot_kinase_dom"/>
</dbReference>
<sequence length="1053" mass="119099">MQVIILKYVQVLCITVFFSNNINCDKLLLHNEQEDQHLYRIGSCAAECLTEDDAPKSLESCYKLCSEDGALERTPMLEQNVKLSFHIKLICRDSTSLVVEVRVGNTPSPHYGVPNGITDQQNGISRNHQSIGGGGGGGKSMQKISADQKRISGKVRRSIDKSVPSANYRDAVRAKNNSTRFVYLIKVQESGSELGDRIVYMSNSSVLKIENLFPNKRYNITATVLSSNREYIYVKKQQQFRTLPRDYTPGMITNIDVLNYQTSRENGSLLDAVIAWRPAVDMTCHYEILHYVSDAPDYQLKPIDVQQPQELYRYTIHSLKLSSEYVIAVRAKNTKNPARESELQWHTFHTPSCIDWHNSSAICAPENVANVRAEAVHLSGDNYQFNISWDKPRFVPDYYVVKLYDLNLAHLDDLEAEASSDTRNVSGDSTNLLIDTFPMGGLQYEVTVIAYANNRESKPTILMKPLFVRRISTDHWNGGRLVVIILTPILMIGLIKISISLVCRRRAKLKRYEQRCEYFKELEQKAPVDPSSEFEIKVKSILQPITFPGDLIAPIEDDMEISMDQIELLDILGEGAFGLVRKGILIRPLETYQQVAVKMLKECPSLEDIKEFRREIEVMKSVGVHPNVVCLVGHYTKNINEMMLLTEYCGNGNLLNYLRCEWHKLLRVRDRKSPTDKFESLPSDTSQKCQSPGINNNKKPENVFNFDTSFANEKKSLAYKNLSDQESDSIKLKIIENKLYPLVNTISDGMVPHLDSNLNNLEESLTNGCTNACKCKVEIIGTSSDAKQSLCSKAMHCNIKVTGCECNDVNALDESQQSMAPPPLPPLANLVENQCYYSTHCNEKQRQLDDAIITSCELLEFARQVAVGMEFLAKNRVVHRDLAARNVLVCSNRIVKISDFGLSRDIYQENLYRKTGTGKLPIKWLALESLTHQVYTSQSDVWSFGVLLYEICTLGGNPYPLLSTSNLIAKLKSGYRMEQPSSCADELYALMLSCWSAMPIERPTFSCLQVRLQELLEPNEQSNKPVINLDAIIDLQSTKLTSNDSSYLRPVEY</sequence>
<dbReference type="Gene3D" id="1.10.510.10">
    <property type="entry name" value="Transferase(Phosphotransferase) domain 1"/>
    <property type="match status" value="1"/>
</dbReference>
<dbReference type="Gene3D" id="3.30.200.20">
    <property type="entry name" value="Phosphorylase Kinase, domain 1"/>
    <property type="match status" value="1"/>
</dbReference>
<keyword evidence="9 15" id="KW-0067">ATP-binding</keyword>
<evidence type="ECO:0000256" key="3">
    <source>
        <dbReference type="ARBA" id="ARBA00022679"/>
    </source>
</evidence>
<comment type="subcellular location">
    <subcellularLocation>
        <location evidence="1">Membrane</location>
        <topology evidence="1">Single-pass type I membrane protein</topology>
    </subcellularLocation>
</comment>
<dbReference type="InterPro" id="IPR020635">
    <property type="entry name" value="Tyr_kinase_cat_dom"/>
</dbReference>
<dbReference type="InterPro" id="IPR036116">
    <property type="entry name" value="FN3_sf"/>
</dbReference>
<evidence type="ECO:0000256" key="10">
    <source>
        <dbReference type="ARBA" id="ARBA00022989"/>
    </source>
</evidence>
<dbReference type="InterPro" id="IPR001245">
    <property type="entry name" value="Ser-Thr/Tyr_kinase_cat_dom"/>
</dbReference>
<dbReference type="InterPro" id="IPR003961">
    <property type="entry name" value="FN3_dom"/>
</dbReference>
<dbReference type="AlphaFoldDB" id="A0A8D8A107"/>
<evidence type="ECO:0000256" key="12">
    <source>
        <dbReference type="ARBA" id="ARBA00023137"/>
    </source>
</evidence>
<dbReference type="InterPro" id="IPR011009">
    <property type="entry name" value="Kinase-like_dom_sf"/>
</dbReference>
<evidence type="ECO:0000256" key="2">
    <source>
        <dbReference type="ARBA" id="ARBA00011902"/>
    </source>
</evidence>
<dbReference type="SUPFAM" id="SSF49265">
    <property type="entry name" value="Fibronectin type III"/>
    <property type="match status" value="1"/>
</dbReference>
<keyword evidence="12" id="KW-0829">Tyrosine-protein kinase</keyword>
<dbReference type="EMBL" id="HBUE01010162">
    <property type="protein sequence ID" value="CAG6447935.1"/>
    <property type="molecule type" value="Transcribed_RNA"/>
</dbReference>
<keyword evidence="6" id="KW-0677">Repeat</keyword>
<dbReference type="InterPro" id="IPR008266">
    <property type="entry name" value="Tyr_kinase_AS"/>
</dbReference>
<evidence type="ECO:0000256" key="5">
    <source>
        <dbReference type="ARBA" id="ARBA00022729"/>
    </source>
</evidence>
<dbReference type="GO" id="GO:0007169">
    <property type="term" value="P:cell surface receptor protein tyrosine kinase signaling pathway"/>
    <property type="evidence" value="ECO:0007669"/>
    <property type="project" value="TreeGrafter"/>
</dbReference>
<dbReference type="PROSITE" id="PS00109">
    <property type="entry name" value="PROTEIN_KINASE_TYR"/>
    <property type="match status" value="1"/>
</dbReference>
<dbReference type="Pfam" id="PF07714">
    <property type="entry name" value="PK_Tyr_Ser-Thr"/>
    <property type="match status" value="2"/>
</dbReference>
<comment type="catalytic activity">
    <reaction evidence="14">
        <text>L-tyrosyl-[protein] + ATP = O-phospho-L-tyrosyl-[protein] + ADP + H(+)</text>
        <dbReference type="Rhea" id="RHEA:10596"/>
        <dbReference type="Rhea" id="RHEA-COMP:10136"/>
        <dbReference type="Rhea" id="RHEA-COMP:20101"/>
        <dbReference type="ChEBI" id="CHEBI:15378"/>
        <dbReference type="ChEBI" id="CHEBI:30616"/>
        <dbReference type="ChEBI" id="CHEBI:46858"/>
        <dbReference type="ChEBI" id="CHEBI:61978"/>
        <dbReference type="ChEBI" id="CHEBI:456216"/>
        <dbReference type="EC" id="2.7.10.1"/>
    </reaction>
</comment>
<dbReference type="SMART" id="SM00219">
    <property type="entry name" value="TyrKc"/>
    <property type="match status" value="1"/>
</dbReference>
<reference evidence="18" key="1">
    <citation type="submission" date="2021-05" db="EMBL/GenBank/DDBJ databases">
        <authorList>
            <person name="Alioto T."/>
            <person name="Alioto T."/>
            <person name="Gomez Garrido J."/>
        </authorList>
    </citation>
    <scope>NUCLEOTIDE SEQUENCE</scope>
</reference>
<dbReference type="PANTHER" id="PTHR24416">
    <property type="entry name" value="TYROSINE-PROTEIN KINASE RECEPTOR"/>
    <property type="match status" value="1"/>
</dbReference>
<keyword evidence="7 15" id="KW-0547">Nucleotide-binding</keyword>
<evidence type="ECO:0000256" key="16">
    <source>
        <dbReference type="SAM" id="MobiDB-lite"/>
    </source>
</evidence>
<evidence type="ECO:0000256" key="1">
    <source>
        <dbReference type="ARBA" id="ARBA00004479"/>
    </source>
</evidence>
<feature type="binding site" evidence="15">
    <location>
        <position position="598"/>
    </location>
    <ligand>
        <name>ATP</name>
        <dbReference type="ChEBI" id="CHEBI:30616"/>
    </ligand>
</feature>
<evidence type="ECO:0000256" key="7">
    <source>
        <dbReference type="ARBA" id="ARBA00022741"/>
    </source>
</evidence>
<keyword evidence="8 18" id="KW-0418">Kinase</keyword>
<accession>A0A8D8A107</accession>
<dbReference type="InterPro" id="IPR017441">
    <property type="entry name" value="Protein_kinase_ATP_BS"/>
</dbReference>
<evidence type="ECO:0000256" key="11">
    <source>
        <dbReference type="ARBA" id="ARBA00023136"/>
    </source>
</evidence>
<feature type="region of interest" description="Disordered" evidence="16">
    <location>
        <begin position="127"/>
        <end position="149"/>
    </location>
</feature>
<feature type="domain" description="Protein kinase" evidence="17">
    <location>
        <begin position="566"/>
        <end position="1016"/>
    </location>
</feature>
<dbReference type="GO" id="GO:0005886">
    <property type="term" value="C:plasma membrane"/>
    <property type="evidence" value="ECO:0007669"/>
    <property type="project" value="TreeGrafter"/>
</dbReference>
<evidence type="ECO:0000256" key="4">
    <source>
        <dbReference type="ARBA" id="ARBA00022692"/>
    </source>
</evidence>
<evidence type="ECO:0000256" key="13">
    <source>
        <dbReference type="ARBA" id="ARBA00023180"/>
    </source>
</evidence>
<keyword evidence="5" id="KW-0732">Signal</keyword>
<dbReference type="EC" id="2.7.10.1" evidence="2"/>
<dbReference type="PANTHER" id="PTHR24416:SF620">
    <property type="entry name" value="TYROSINE-PROTEIN KINASE RECEPTOR TORSO"/>
    <property type="match status" value="1"/>
</dbReference>
<evidence type="ECO:0000259" key="17">
    <source>
        <dbReference type="PROSITE" id="PS50011"/>
    </source>
</evidence>
<keyword evidence="11" id="KW-0472">Membrane</keyword>
<evidence type="ECO:0000256" key="6">
    <source>
        <dbReference type="ARBA" id="ARBA00022737"/>
    </source>
</evidence>
<keyword evidence="13" id="KW-0325">Glycoprotein</keyword>
<evidence type="ECO:0000313" key="18">
    <source>
        <dbReference type="EMBL" id="CAG6447935.1"/>
    </source>
</evidence>
<proteinExistence type="predicted"/>